<dbReference type="EMBL" id="JAGEUA010000002">
    <property type="protein sequence ID" value="KAL1005803.1"/>
    <property type="molecule type" value="Genomic_DNA"/>
</dbReference>
<name>A0ABD0XA04_UMBPY</name>
<comment type="caution">
    <text evidence="2">The sequence shown here is derived from an EMBL/GenBank/DDBJ whole genome shotgun (WGS) entry which is preliminary data.</text>
</comment>
<keyword evidence="1" id="KW-1133">Transmembrane helix</keyword>
<proteinExistence type="predicted"/>
<keyword evidence="1" id="KW-0472">Membrane</keyword>
<evidence type="ECO:0000313" key="2">
    <source>
        <dbReference type="EMBL" id="KAL1005803.1"/>
    </source>
</evidence>
<organism evidence="2 3">
    <name type="scientific">Umbra pygmaea</name>
    <name type="common">Eastern mudminnow</name>
    <dbReference type="NCBI Taxonomy" id="75934"/>
    <lineage>
        <taxon>Eukaryota</taxon>
        <taxon>Metazoa</taxon>
        <taxon>Chordata</taxon>
        <taxon>Craniata</taxon>
        <taxon>Vertebrata</taxon>
        <taxon>Euteleostomi</taxon>
        <taxon>Actinopterygii</taxon>
        <taxon>Neopterygii</taxon>
        <taxon>Teleostei</taxon>
        <taxon>Protacanthopterygii</taxon>
        <taxon>Esociformes</taxon>
        <taxon>Umbridae</taxon>
        <taxon>Umbra</taxon>
    </lineage>
</organism>
<reference evidence="2 3" key="1">
    <citation type="submission" date="2024-06" db="EMBL/GenBank/DDBJ databases">
        <authorList>
            <person name="Pan Q."/>
            <person name="Wen M."/>
            <person name="Jouanno E."/>
            <person name="Zahm M."/>
            <person name="Klopp C."/>
            <person name="Cabau C."/>
            <person name="Louis A."/>
            <person name="Berthelot C."/>
            <person name="Parey E."/>
            <person name="Roest Crollius H."/>
            <person name="Montfort J."/>
            <person name="Robinson-Rechavi M."/>
            <person name="Bouchez O."/>
            <person name="Lampietro C."/>
            <person name="Lopez Roques C."/>
            <person name="Donnadieu C."/>
            <person name="Postlethwait J."/>
            <person name="Bobe J."/>
            <person name="Verreycken H."/>
            <person name="Guiguen Y."/>
        </authorList>
    </citation>
    <scope>NUCLEOTIDE SEQUENCE [LARGE SCALE GENOMIC DNA]</scope>
    <source>
        <strain evidence="2">Up_M1</strain>
        <tissue evidence="2">Testis</tissue>
    </source>
</reference>
<keyword evidence="3" id="KW-1185">Reference proteome</keyword>
<evidence type="ECO:0000256" key="1">
    <source>
        <dbReference type="SAM" id="Phobius"/>
    </source>
</evidence>
<gene>
    <name evidence="2" type="ORF">UPYG_G00064170</name>
</gene>
<feature type="transmembrane region" description="Helical" evidence="1">
    <location>
        <begin position="20"/>
        <end position="42"/>
    </location>
</feature>
<dbReference type="AlphaFoldDB" id="A0ABD0XA04"/>
<dbReference type="Proteomes" id="UP001557470">
    <property type="component" value="Unassembled WGS sequence"/>
</dbReference>
<sequence length="71" mass="8258">MHGVRWIEDSPTSTAEGDCFVFGIVHFFLGTRHLFIKVRFLVSDLRRQGQGFRWTLTSTLDENARTIRETT</sequence>
<keyword evidence="1" id="KW-0812">Transmembrane</keyword>
<accession>A0ABD0XA04</accession>
<protein>
    <submittedName>
        <fullName evidence="2">Uncharacterized protein</fullName>
    </submittedName>
</protein>
<evidence type="ECO:0000313" key="3">
    <source>
        <dbReference type="Proteomes" id="UP001557470"/>
    </source>
</evidence>